<dbReference type="EMBL" id="BAAAJK010000034">
    <property type="protein sequence ID" value="GAA1396885.1"/>
    <property type="molecule type" value="Genomic_DNA"/>
</dbReference>
<dbReference type="Proteomes" id="UP001501414">
    <property type="component" value="Unassembled WGS sequence"/>
</dbReference>
<accession>A0ABP4IRD9</accession>
<keyword evidence="3" id="KW-1185">Reference proteome</keyword>
<evidence type="ECO:0008006" key="4">
    <source>
        <dbReference type="Google" id="ProtNLM"/>
    </source>
</evidence>
<feature type="compositionally biased region" description="Low complexity" evidence="1">
    <location>
        <begin position="35"/>
        <end position="56"/>
    </location>
</feature>
<evidence type="ECO:0000313" key="2">
    <source>
        <dbReference type="EMBL" id="GAA1396885.1"/>
    </source>
</evidence>
<name>A0ABP4IRD9_9PSEU</name>
<evidence type="ECO:0000313" key="3">
    <source>
        <dbReference type="Proteomes" id="UP001501414"/>
    </source>
</evidence>
<comment type="caution">
    <text evidence="2">The sequence shown here is derived from an EMBL/GenBank/DDBJ whole genome shotgun (WGS) entry which is preliminary data.</text>
</comment>
<reference evidence="3" key="1">
    <citation type="journal article" date="2019" name="Int. J. Syst. Evol. Microbiol.">
        <title>The Global Catalogue of Microorganisms (GCM) 10K type strain sequencing project: providing services to taxonomists for standard genome sequencing and annotation.</title>
        <authorList>
            <consortium name="The Broad Institute Genomics Platform"/>
            <consortium name="The Broad Institute Genome Sequencing Center for Infectious Disease"/>
            <person name="Wu L."/>
            <person name="Ma J."/>
        </authorList>
    </citation>
    <scope>NUCLEOTIDE SEQUENCE [LARGE SCALE GENOMIC DNA]</scope>
    <source>
        <strain evidence="3">JCM 11896</strain>
    </source>
</reference>
<feature type="region of interest" description="Disordered" evidence="1">
    <location>
        <begin position="18"/>
        <end position="56"/>
    </location>
</feature>
<proteinExistence type="predicted"/>
<organism evidence="2 3">
    <name type="scientific">Pseudonocardia kongjuensis</name>
    <dbReference type="NCBI Taxonomy" id="102227"/>
    <lineage>
        <taxon>Bacteria</taxon>
        <taxon>Bacillati</taxon>
        <taxon>Actinomycetota</taxon>
        <taxon>Actinomycetes</taxon>
        <taxon>Pseudonocardiales</taxon>
        <taxon>Pseudonocardiaceae</taxon>
        <taxon>Pseudonocardia</taxon>
    </lineage>
</organism>
<sequence>MPARCRPGAVAGAEVEIIRDGPEPRGPRRRPSHMNRNPVTRVPTPTPTPTNAARPLPAPLARLVTAQDGLVTRAQALAHGLSRDVVDRRLAARRWEPVHPRVYRDPAGPTSERARIRAAVLWAGDDAVLTGAAAAWCWGLLATAPAEVTVTVPRCRAPRSRAGIRVRRRDLDPADVAGHAGMAVAAPALAVLETVLDPGVPGAELLERVLCGAGPDLAALTAAHARNLGAHGSAESGRLLAETSRRAADRAVHRLRVLLLRDRIRGWRCAHPVAGIVLPLAFPGAGLAVEIDGHAGARAGSGWRQAVLRRHGWRVFVLDPAEPWLRPAATLTALRLALTRRPGGPGGGAAGRAA</sequence>
<gene>
    <name evidence="2" type="ORF">GCM10009613_48710</name>
</gene>
<evidence type="ECO:0000256" key="1">
    <source>
        <dbReference type="SAM" id="MobiDB-lite"/>
    </source>
</evidence>
<protein>
    <recommendedName>
        <fullName evidence="4">DUF559 domain-containing protein</fullName>
    </recommendedName>
</protein>